<feature type="domain" description="C2H2-type" evidence="3">
    <location>
        <begin position="64"/>
        <end position="91"/>
    </location>
</feature>
<name>A0A1A9WNG6_9MUSC</name>
<dbReference type="Pfam" id="PF00096">
    <property type="entry name" value="zf-C2H2"/>
    <property type="match status" value="1"/>
</dbReference>
<evidence type="ECO:0000259" key="3">
    <source>
        <dbReference type="PROSITE" id="PS50157"/>
    </source>
</evidence>
<dbReference type="PROSITE" id="PS50157">
    <property type="entry name" value="ZINC_FINGER_C2H2_2"/>
    <property type="match status" value="2"/>
</dbReference>
<evidence type="ECO:0000256" key="2">
    <source>
        <dbReference type="SAM" id="MobiDB-lite"/>
    </source>
</evidence>
<dbReference type="SUPFAM" id="SSF57667">
    <property type="entry name" value="beta-beta-alpha zinc fingers"/>
    <property type="match status" value="1"/>
</dbReference>
<dbReference type="GO" id="GO:0008270">
    <property type="term" value="F:zinc ion binding"/>
    <property type="evidence" value="ECO:0007669"/>
    <property type="project" value="UniProtKB-KW"/>
</dbReference>
<keyword evidence="1" id="KW-0862">Zinc</keyword>
<keyword evidence="1" id="KW-0863">Zinc-finger</keyword>
<dbReference type="AlphaFoldDB" id="A0A1A9WNG6"/>
<evidence type="ECO:0000313" key="4">
    <source>
        <dbReference type="EnsemblMetazoa" id="GBRI026095-PA"/>
    </source>
</evidence>
<dbReference type="Gene3D" id="3.30.160.60">
    <property type="entry name" value="Classic Zinc Finger"/>
    <property type="match status" value="1"/>
</dbReference>
<feature type="region of interest" description="Disordered" evidence="2">
    <location>
        <begin position="1"/>
        <end position="23"/>
    </location>
</feature>
<sequence>MGTLRSRSYSTRKRRVTKQSTKVRNQSENVVVANQVNVKTTIITPISDRISPPSSLPQSLKRPLVCSNCGRKYQTLSTLRRHLRSECNQPKKFVCCICQRGFHHNFKLSDHYRRIHGIKNNSKLRYDNL</sequence>
<reference evidence="4" key="2">
    <citation type="submission" date="2020-05" db="UniProtKB">
        <authorList>
            <consortium name="EnsemblMetazoa"/>
        </authorList>
    </citation>
    <scope>IDENTIFICATION</scope>
    <source>
        <strain evidence="4">IAEA</strain>
    </source>
</reference>
<dbReference type="EnsemblMetazoa" id="GBRI026095-RA">
    <property type="protein sequence ID" value="GBRI026095-PA"/>
    <property type="gene ID" value="GBRI026095"/>
</dbReference>
<feature type="domain" description="C2H2-type" evidence="3">
    <location>
        <begin position="93"/>
        <end position="116"/>
    </location>
</feature>
<keyword evidence="5" id="KW-1185">Reference proteome</keyword>
<dbReference type="VEuPathDB" id="VectorBase:GBRI026095"/>
<dbReference type="InterPro" id="IPR036236">
    <property type="entry name" value="Znf_C2H2_sf"/>
</dbReference>
<evidence type="ECO:0000313" key="5">
    <source>
        <dbReference type="Proteomes" id="UP000091820"/>
    </source>
</evidence>
<evidence type="ECO:0000256" key="1">
    <source>
        <dbReference type="PROSITE-ProRule" id="PRU00042"/>
    </source>
</evidence>
<proteinExistence type="predicted"/>
<reference evidence="5" key="1">
    <citation type="submission" date="2014-03" db="EMBL/GenBank/DDBJ databases">
        <authorList>
            <person name="Aksoy S."/>
            <person name="Warren W."/>
            <person name="Wilson R.K."/>
        </authorList>
    </citation>
    <scope>NUCLEOTIDE SEQUENCE [LARGE SCALE GENOMIC DNA]</scope>
    <source>
        <strain evidence="5">IAEA</strain>
    </source>
</reference>
<protein>
    <recommendedName>
        <fullName evidence="3">C2H2-type domain-containing protein</fullName>
    </recommendedName>
</protein>
<organism evidence="4 5">
    <name type="scientific">Glossina brevipalpis</name>
    <dbReference type="NCBI Taxonomy" id="37001"/>
    <lineage>
        <taxon>Eukaryota</taxon>
        <taxon>Metazoa</taxon>
        <taxon>Ecdysozoa</taxon>
        <taxon>Arthropoda</taxon>
        <taxon>Hexapoda</taxon>
        <taxon>Insecta</taxon>
        <taxon>Pterygota</taxon>
        <taxon>Neoptera</taxon>
        <taxon>Endopterygota</taxon>
        <taxon>Diptera</taxon>
        <taxon>Brachycera</taxon>
        <taxon>Muscomorpha</taxon>
        <taxon>Hippoboscoidea</taxon>
        <taxon>Glossinidae</taxon>
        <taxon>Glossina</taxon>
    </lineage>
</organism>
<keyword evidence="1" id="KW-0479">Metal-binding</keyword>
<accession>A0A1A9WNG6</accession>
<dbReference type="SMART" id="SM00355">
    <property type="entry name" value="ZnF_C2H2"/>
    <property type="match status" value="2"/>
</dbReference>
<dbReference type="InterPro" id="IPR013087">
    <property type="entry name" value="Znf_C2H2_type"/>
</dbReference>
<dbReference type="PROSITE" id="PS00028">
    <property type="entry name" value="ZINC_FINGER_C2H2_1"/>
    <property type="match status" value="1"/>
</dbReference>
<dbReference type="Proteomes" id="UP000091820">
    <property type="component" value="Unassembled WGS sequence"/>
</dbReference>